<reference evidence="3" key="1">
    <citation type="submission" date="2018-05" db="EMBL/GenBank/DDBJ databases">
        <authorList>
            <person name="Lanie J.A."/>
            <person name="Ng W.-L."/>
            <person name="Kazmierczak K.M."/>
            <person name="Andrzejewski T.M."/>
            <person name="Davidsen T.M."/>
            <person name="Wayne K.J."/>
            <person name="Tettelin H."/>
            <person name="Glass J.I."/>
            <person name="Rusch D."/>
            <person name="Podicherti R."/>
            <person name="Tsui H.-C.T."/>
            <person name="Winkler M.E."/>
        </authorList>
    </citation>
    <scope>NUCLEOTIDE SEQUENCE</scope>
</reference>
<accession>A0A382XC27</accession>
<keyword evidence="1" id="KW-1133">Transmembrane helix</keyword>
<evidence type="ECO:0000256" key="1">
    <source>
        <dbReference type="SAM" id="Phobius"/>
    </source>
</evidence>
<keyword evidence="1" id="KW-0472">Membrane</keyword>
<evidence type="ECO:0000313" key="3">
    <source>
        <dbReference type="EMBL" id="SVD68737.1"/>
    </source>
</evidence>
<dbReference type="PANTHER" id="PTHR23028">
    <property type="entry name" value="ACETYLTRANSFERASE"/>
    <property type="match status" value="1"/>
</dbReference>
<protein>
    <recommendedName>
        <fullName evidence="2">Acyltransferase 3 domain-containing protein</fullName>
    </recommendedName>
</protein>
<dbReference type="GO" id="GO:0016747">
    <property type="term" value="F:acyltransferase activity, transferring groups other than amino-acyl groups"/>
    <property type="evidence" value="ECO:0007669"/>
    <property type="project" value="InterPro"/>
</dbReference>
<dbReference type="InterPro" id="IPR002656">
    <property type="entry name" value="Acyl_transf_3_dom"/>
</dbReference>
<evidence type="ECO:0000259" key="2">
    <source>
        <dbReference type="Pfam" id="PF01757"/>
    </source>
</evidence>
<dbReference type="GO" id="GO:0016020">
    <property type="term" value="C:membrane"/>
    <property type="evidence" value="ECO:0007669"/>
    <property type="project" value="TreeGrafter"/>
</dbReference>
<dbReference type="AlphaFoldDB" id="A0A382XC27"/>
<dbReference type="GO" id="GO:0009103">
    <property type="term" value="P:lipopolysaccharide biosynthetic process"/>
    <property type="evidence" value="ECO:0007669"/>
    <property type="project" value="TreeGrafter"/>
</dbReference>
<gene>
    <name evidence="3" type="ORF">METZ01_LOCUS421591</name>
</gene>
<feature type="non-terminal residue" evidence="3">
    <location>
        <position position="100"/>
    </location>
</feature>
<name>A0A382XC27_9ZZZZ</name>
<dbReference type="PANTHER" id="PTHR23028:SF53">
    <property type="entry name" value="ACYL_TRANSF_3 DOMAIN-CONTAINING PROTEIN"/>
    <property type="match status" value="1"/>
</dbReference>
<feature type="transmembrane region" description="Helical" evidence="1">
    <location>
        <begin position="38"/>
        <end position="59"/>
    </location>
</feature>
<feature type="transmembrane region" description="Helical" evidence="1">
    <location>
        <begin position="80"/>
        <end position="99"/>
    </location>
</feature>
<proteinExistence type="predicted"/>
<dbReference type="InterPro" id="IPR050879">
    <property type="entry name" value="Acyltransferase_3"/>
</dbReference>
<sequence>MRPRELGVGYRADIDGLRAISILLVVAFHGGVPWFAGGYIGVDVFFVISGFLITGLLVDEAERIGRISIRFFYTRRIRRLLPMSALVLVTTLLVGLWLLP</sequence>
<keyword evidence="1" id="KW-0812">Transmembrane</keyword>
<feature type="domain" description="Acyltransferase 3" evidence="2">
    <location>
        <begin position="12"/>
        <end position="95"/>
    </location>
</feature>
<dbReference type="EMBL" id="UINC01166660">
    <property type="protein sequence ID" value="SVD68737.1"/>
    <property type="molecule type" value="Genomic_DNA"/>
</dbReference>
<dbReference type="Pfam" id="PF01757">
    <property type="entry name" value="Acyl_transf_3"/>
    <property type="match status" value="1"/>
</dbReference>
<organism evidence="3">
    <name type="scientific">marine metagenome</name>
    <dbReference type="NCBI Taxonomy" id="408172"/>
    <lineage>
        <taxon>unclassified sequences</taxon>
        <taxon>metagenomes</taxon>
        <taxon>ecological metagenomes</taxon>
    </lineage>
</organism>